<keyword evidence="3" id="KW-0472">Membrane</keyword>
<name>A0A6L2L7F3_TANCI</name>
<evidence type="ECO:0000256" key="3">
    <source>
        <dbReference type="SAM" id="Phobius"/>
    </source>
</evidence>
<dbReference type="PANTHER" id="PTHR11439">
    <property type="entry name" value="GAG-POL-RELATED RETROTRANSPOSON"/>
    <property type="match status" value="1"/>
</dbReference>
<feature type="transmembrane region" description="Helical" evidence="3">
    <location>
        <begin position="572"/>
        <end position="591"/>
    </location>
</feature>
<evidence type="ECO:0000256" key="1">
    <source>
        <dbReference type="SAM" id="Coils"/>
    </source>
</evidence>
<proteinExistence type="predicted"/>
<feature type="compositionally biased region" description="Basic and acidic residues" evidence="2">
    <location>
        <begin position="818"/>
        <end position="833"/>
    </location>
</feature>
<organism evidence="4">
    <name type="scientific">Tanacetum cinerariifolium</name>
    <name type="common">Dalmatian daisy</name>
    <name type="synonym">Chrysanthemum cinerariifolium</name>
    <dbReference type="NCBI Taxonomy" id="118510"/>
    <lineage>
        <taxon>Eukaryota</taxon>
        <taxon>Viridiplantae</taxon>
        <taxon>Streptophyta</taxon>
        <taxon>Embryophyta</taxon>
        <taxon>Tracheophyta</taxon>
        <taxon>Spermatophyta</taxon>
        <taxon>Magnoliopsida</taxon>
        <taxon>eudicotyledons</taxon>
        <taxon>Gunneridae</taxon>
        <taxon>Pentapetalae</taxon>
        <taxon>asterids</taxon>
        <taxon>campanulids</taxon>
        <taxon>Asterales</taxon>
        <taxon>Asteraceae</taxon>
        <taxon>Asteroideae</taxon>
        <taxon>Anthemideae</taxon>
        <taxon>Anthemidinae</taxon>
        <taxon>Tanacetum</taxon>
    </lineage>
</organism>
<feature type="compositionally biased region" description="Low complexity" evidence="2">
    <location>
        <begin position="834"/>
        <end position="845"/>
    </location>
</feature>
<feature type="region of interest" description="Disordered" evidence="2">
    <location>
        <begin position="794"/>
        <end position="886"/>
    </location>
</feature>
<dbReference type="PANTHER" id="PTHR11439:SF483">
    <property type="entry name" value="PEPTIDE SYNTHASE GLIP-LIKE, PUTATIVE (AFU_ORTHOLOGUE AFUA_3G12920)-RELATED"/>
    <property type="match status" value="1"/>
</dbReference>
<protein>
    <submittedName>
        <fullName evidence="4">Uncharacterized mitochondrial protein AtMg00810-like</fullName>
    </submittedName>
</protein>
<dbReference type="EMBL" id="BKCJ010003888">
    <property type="protein sequence ID" value="GEU57761.1"/>
    <property type="molecule type" value="Genomic_DNA"/>
</dbReference>
<keyword evidence="1" id="KW-0175">Coiled coil</keyword>
<gene>
    <name evidence="4" type="ORF">Tci_029739</name>
</gene>
<feature type="compositionally biased region" description="Polar residues" evidence="2">
    <location>
        <begin position="346"/>
        <end position="375"/>
    </location>
</feature>
<accession>A0A6L2L7F3</accession>
<feature type="compositionally biased region" description="Basic and acidic residues" evidence="2">
    <location>
        <begin position="794"/>
        <end position="811"/>
    </location>
</feature>
<dbReference type="AlphaFoldDB" id="A0A6L2L7F3"/>
<feature type="region of interest" description="Disordered" evidence="2">
    <location>
        <begin position="107"/>
        <end position="140"/>
    </location>
</feature>
<evidence type="ECO:0000256" key="2">
    <source>
        <dbReference type="SAM" id="MobiDB-lite"/>
    </source>
</evidence>
<keyword evidence="3" id="KW-0812">Transmembrane</keyword>
<evidence type="ECO:0000313" key="4">
    <source>
        <dbReference type="EMBL" id="GEU57761.1"/>
    </source>
</evidence>
<feature type="coiled-coil region" evidence="1">
    <location>
        <begin position="16"/>
        <end position="43"/>
    </location>
</feature>
<reference evidence="4" key="1">
    <citation type="journal article" date="2019" name="Sci. Rep.">
        <title>Draft genome of Tanacetum cinerariifolium, the natural source of mosquito coil.</title>
        <authorList>
            <person name="Yamashiro T."/>
            <person name="Shiraishi A."/>
            <person name="Satake H."/>
            <person name="Nakayama K."/>
        </authorList>
    </citation>
    <scope>NUCLEOTIDE SEQUENCE</scope>
</reference>
<comment type="caution">
    <text evidence="4">The sequence shown here is derived from an EMBL/GenBank/DDBJ whole genome shotgun (WGS) entry which is preliminary data.</text>
</comment>
<sequence>MEENVKYDYGELVAKNVELENSVARLISENERLCNEINHVRQELLVYVQDTFPNAIKPSAKKVAVTPKNKVKKVRFAEPLTTSSNIKQVESSRTSYSNTHVLSPTGLKCSTSNCGSKPSGNKKNDRISQPPSRNMENKSQLNANSELICATCRTFTIVGNSYPLTRTTSANVVPPKKTISHSFESQKSELKFYSRKLKNVKNIGSSKKAKIVESKNANHSKPNHTWGSNATDIPSSASLVMIVRFGNDHIARIMGYGDYQLGNVTISRVYYVERLGHNLFFVGQFCDADLKSHFEKTLALFTLRAFYEMLESYIKHLLLALLNRMALSKVPVATAPRAVDLADSLVSTSSNQDAPSTSIPSTKEQEHSPISSQDTPMVEKSKLDEDLQGKPVDATQYHGMIGSLMYLTSSRPDLIHAVCLCARYDAKPIEKHLQEDQVENGIIELYFVQTEYQLADIFTKRLPRERFNFLIEKLADNRKISSARKEHMPYPRFTKVIINYFISKDNTISMRNRINLHTIHDDSLLGTLKFVAKTEDCQKYGALIPDVMINQNLKESKVVMTKMKMMMTMKKMIVIMMMVIMMMVVMIVKGLKDTDLTKQGREDQQNVSHESGFVQEEEDAHVTLTTVHDKTEGLLQISSISFDFTSKLLNLDDPYSYINSMMNTSTIPPPPPPINPFSHPTVIPQQPTPDSTKTTTYPTITLLEIPNFIEDYVIEYMGAEVLVRSTNQPQTSYAVATSLSEFELKKVLIDKMETNKSINRSNIQKNLYNALVESYNTNKYILSAYGDVVTLKRGRDDQDKDEDPFVRSERGTKRRKSSKDDEPSKGSKSKESKSSSSSKGTQSQHKSFDDQPDNKATPNHDWFPKPDKPPNPNRARNKSKSVDFRPPQKWISTIAKECYKERQRSYMFNELMGTPIDFSAFVMNRLKVNNMTQEILVGPAFNLLKGCVYPFDLSMPLPSIEVQRHQVVPANFFINNDLEYLKGESSSSKYATSTTRTKAAKYDNIKGKEDLVPTLWIPKSPHDVYSKRRIIAVTSVKVMRWYDYGYLQKIVVQRDDNVLSKFKEGDFPRLNLCDIEDMLLLPVQTKLSNHDVDDRYDLGGELYKFCDETLSSVQRVLHDIASNLEMDYLPKRHWSKLEMKRSCIMVKAIDKLFFERRLMHNLEKFVSGRDYENDLRLLERTI</sequence>
<feature type="region of interest" description="Disordered" evidence="2">
    <location>
        <begin position="346"/>
        <end position="385"/>
    </location>
</feature>
<keyword evidence="3" id="KW-1133">Transmembrane helix</keyword>